<dbReference type="AlphaFoldDB" id="A0A0F9CR80"/>
<protein>
    <submittedName>
        <fullName evidence="2">Uncharacterized protein</fullName>
    </submittedName>
</protein>
<comment type="caution">
    <text evidence="2">The sequence shown here is derived from an EMBL/GenBank/DDBJ whole genome shotgun (WGS) entry which is preliminary data.</text>
</comment>
<evidence type="ECO:0000256" key="1">
    <source>
        <dbReference type="SAM" id="MobiDB-lite"/>
    </source>
</evidence>
<dbReference type="EMBL" id="LAZR01042988">
    <property type="protein sequence ID" value="KKL08171.1"/>
    <property type="molecule type" value="Genomic_DNA"/>
</dbReference>
<gene>
    <name evidence="2" type="ORF">LCGC14_2578500</name>
</gene>
<reference evidence="2" key="1">
    <citation type="journal article" date="2015" name="Nature">
        <title>Complex archaea that bridge the gap between prokaryotes and eukaryotes.</title>
        <authorList>
            <person name="Spang A."/>
            <person name="Saw J.H."/>
            <person name="Jorgensen S.L."/>
            <person name="Zaremba-Niedzwiedzka K."/>
            <person name="Martijn J."/>
            <person name="Lind A.E."/>
            <person name="van Eijk R."/>
            <person name="Schleper C."/>
            <person name="Guy L."/>
            <person name="Ettema T.J."/>
        </authorList>
    </citation>
    <scope>NUCLEOTIDE SEQUENCE</scope>
</reference>
<feature type="compositionally biased region" description="Basic and acidic residues" evidence="1">
    <location>
        <begin position="11"/>
        <end position="21"/>
    </location>
</feature>
<feature type="region of interest" description="Disordered" evidence="1">
    <location>
        <begin position="1"/>
        <end position="21"/>
    </location>
</feature>
<name>A0A0F9CR80_9ZZZZ</name>
<accession>A0A0F9CR80</accession>
<sequence length="21" mass="2497">MPEENEIEAMQAHKENLQQRA</sequence>
<feature type="non-terminal residue" evidence="2">
    <location>
        <position position="21"/>
    </location>
</feature>
<evidence type="ECO:0000313" key="2">
    <source>
        <dbReference type="EMBL" id="KKL08171.1"/>
    </source>
</evidence>
<proteinExistence type="predicted"/>
<organism evidence="2">
    <name type="scientific">marine sediment metagenome</name>
    <dbReference type="NCBI Taxonomy" id="412755"/>
    <lineage>
        <taxon>unclassified sequences</taxon>
        <taxon>metagenomes</taxon>
        <taxon>ecological metagenomes</taxon>
    </lineage>
</organism>